<feature type="region of interest" description="Disordered" evidence="1">
    <location>
        <begin position="139"/>
        <end position="160"/>
    </location>
</feature>
<dbReference type="EMBL" id="JANPWB010000014">
    <property type="protein sequence ID" value="KAJ1101654.1"/>
    <property type="molecule type" value="Genomic_DNA"/>
</dbReference>
<name>A0AAV7MEV0_PLEWA</name>
<reference evidence="2" key="1">
    <citation type="journal article" date="2022" name="bioRxiv">
        <title>Sequencing and chromosome-scale assembly of the giantPleurodeles waltlgenome.</title>
        <authorList>
            <person name="Brown T."/>
            <person name="Elewa A."/>
            <person name="Iarovenko S."/>
            <person name="Subramanian E."/>
            <person name="Araus A.J."/>
            <person name="Petzold A."/>
            <person name="Susuki M."/>
            <person name="Suzuki K.-i.T."/>
            <person name="Hayashi T."/>
            <person name="Toyoda A."/>
            <person name="Oliveira C."/>
            <person name="Osipova E."/>
            <person name="Leigh N.D."/>
            <person name="Simon A."/>
            <person name="Yun M.H."/>
        </authorList>
    </citation>
    <scope>NUCLEOTIDE SEQUENCE</scope>
    <source>
        <strain evidence="2">20211129_DDA</strain>
        <tissue evidence="2">Liver</tissue>
    </source>
</reference>
<protein>
    <submittedName>
        <fullName evidence="2">Uncharacterized protein</fullName>
    </submittedName>
</protein>
<sequence length="174" mass="18730">MVVSCWRGPRDQAPHSPFFATLPPDSYPLGRHPWVGAHSGTRSDVKHTRRRQRPDSGLRSVLRTRRPQHQLRYGTPVGRTLDRSPPGPCTRGGPLASTNMLLSIFTRSSAVPCCSMSPAARRQSSMAGKASVAFAGISHSGHTGGSSRSHNAGTGAKHLHTAPDTLRAAWLVLQ</sequence>
<feature type="region of interest" description="Disordered" evidence="1">
    <location>
        <begin position="32"/>
        <end position="88"/>
    </location>
</feature>
<organism evidence="2 3">
    <name type="scientific">Pleurodeles waltl</name>
    <name type="common">Iberian ribbed newt</name>
    <dbReference type="NCBI Taxonomy" id="8319"/>
    <lineage>
        <taxon>Eukaryota</taxon>
        <taxon>Metazoa</taxon>
        <taxon>Chordata</taxon>
        <taxon>Craniata</taxon>
        <taxon>Vertebrata</taxon>
        <taxon>Euteleostomi</taxon>
        <taxon>Amphibia</taxon>
        <taxon>Batrachia</taxon>
        <taxon>Caudata</taxon>
        <taxon>Salamandroidea</taxon>
        <taxon>Salamandridae</taxon>
        <taxon>Pleurodelinae</taxon>
        <taxon>Pleurodeles</taxon>
    </lineage>
</organism>
<proteinExistence type="predicted"/>
<feature type="compositionally biased region" description="Low complexity" evidence="1">
    <location>
        <begin position="139"/>
        <end position="150"/>
    </location>
</feature>
<comment type="caution">
    <text evidence="2">The sequence shown here is derived from an EMBL/GenBank/DDBJ whole genome shotgun (WGS) entry which is preliminary data.</text>
</comment>
<accession>A0AAV7MEV0</accession>
<dbReference type="Proteomes" id="UP001066276">
    <property type="component" value="Chromosome 10"/>
</dbReference>
<dbReference type="AlphaFoldDB" id="A0AAV7MEV0"/>
<evidence type="ECO:0000256" key="1">
    <source>
        <dbReference type="SAM" id="MobiDB-lite"/>
    </source>
</evidence>
<evidence type="ECO:0000313" key="2">
    <source>
        <dbReference type="EMBL" id="KAJ1101654.1"/>
    </source>
</evidence>
<gene>
    <name evidence="2" type="ORF">NDU88_006720</name>
</gene>
<keyword evidence="3" id="KW-1185">Reference proteome</keyword>
<evidence type="ECO:0000313" key="3">
    <source>
        <dbReference type="Proteomes" id="UP001066276"/>
    </source>
</evidence>